<feature type="compositionally biased region" description="Pro residues" evidence="1">
    <location>
        <begin position="222"/>
        <end position="232"/>
    </location>
</feature>
<organism evidence="2 3">
    <name type="scientific">Mytilus coruscus</name>
    <name type="common">Sea mussel</name>
    <dbReference type="NCBI Taxonomy" id="42192"/>
    <lineage>
        <taxon>Eukaryota</taxon>
        <taxon>Metazoa</taxon>
        <taxon>Spiralia</taxon>
        <taxon>Lophotrochozoa</taxon>
        <taxon>Mollusca</taxon>
        <taxon>Bivalvia</taxon>
        <taxon>Autobranchia</taxon>
        <taxon>Pteriomorphia</taxon>
        <taxon>Mytilida</taxon>
        <taxon>Mytiloidea</taxon>
        <taxon>Mytilidae</taxon>
        <taxon>Mytilinae</taxon>
        <taxon>Mytilus</taxon>
    </lineage>
</organism>
<name>A0A6J8DCP1_MYTCO</name>
<evidence type="ECO:0000256" key="1">
    <source>
        <dbReference type="SAM" id="MobiDB-lite"/>
    </source>
</evidence>
<dbReference type="AlphaFoldDB" id="A0A6J8DCP1"/>
<reference evidence="2 3" key="1">
    <citation type="submission" date="2020-06" db="EMBL/GenBank/DDBJ databases">
        <authorList>
            <person name="Li R."/>
            <person name="Bekaert M."/>
        </authorList>
    </citation>
    <scope>NUCLEOTIDE SEQUENCE [LARGE SCALE GENOMIC DNA]</scope>
    <source>
        <strain evidence="3">wild</strain>
    </source>
</reference>
<keyword evidence="3" id="KW-1185">Reference proteome</keyword>
<dbReference type="EMBL" id="CACVKT020007119">
    <property type="protein sequence ID" value="CAC5405411.1"/>
    <property type="molecule type" value="Genomic_DNA"/>
</dbReference>
<accession>A0A6J8DCP1</accession>
<evidence type="ECO:0000313" key="2">
    <source>
        <dbReference type="EMBL" id="CAC5405411.1"/>
    </source>
</evidence>
<proteinExistence type="predicted"/>
<feature type="region of interest" description="Disordered" evidence="1">
    <location>
        <begin position="214"/>
        <end position="242"/>
    </location>
</feature>
<gene>
    <name evidence="2" type="ORF">MCOR_39108</name>
</gene>
<sequence length="278" mass="32107">MVKPPVNIIGSTDQSDMFVLRRFPWSSHQLILLVSTDQSDMFVLRRFPWSSHQLILLVSTDQSHMFVLRRFPWSSHQLILLVSTDQSDMFVLRRFPWSSHQLILLVVQTKSDMFVLRPNQLILFVQTKVICLAISMVQTKPPVNIIGSTDQSDMFVLRRFPWSSHQLILLTKVHYWFHMLPMISMVKPPVNIIGMQPQQMMPQPMMARPPRPGFAPTLLAHPPGPPKPPSMDEPPAKKAKTEEQLIPEDVFLSRNKVCMFSAIITTFPYMIFMNNTES</sequence>
<evidence type="ECO:0000313" key="3">
    <source>
        <dbReference type="Proteomes" id="UP000507470"/>
    </source>
</evidence>
<dbReference type="Proteomes" id="UP000507470">
    <property type="component" value="Unassembled WGS sequence"/>
</dbReference>
<protein>
    <submittedName>
        <fullName evidence="2">Uncharacterized protein</fullName>
    </submittedName>
</protein>